<organism evidence="4">
    <name type="scientific">Jonesiaceae bacterium BS-20</name>
    <dbReference type="NCBI Taxonomy" id="3120821"/>
    <lineage>
        <taxon>Bacteria</taxon>
        <taxon>Bacillati</taxon>
        <taxon>Actinomycetota</taxon>
        <taxon>Actinomycetes</taxon>
        <taxon>Micrococcales</taxon>
        <taxon>Jonesiaceae</taxon>
    </lineage>
</organism>
<dbReference type="InterPro" id="IPR050832">
    <property type="entry name" value="Bact_Acetyltransf"/>
</dbReference>
<dbReference type="PANTHER" id="PTHR43877">
    <property type="entry name" value="AMINOALKYLPHOSPHONATE N-ACETYLTRANSFERASE-RELATED-RELATED"/>
    <property type="match status" value="1"/>
</dbReference>
<evidence type="ECO:0000259" key="3">
    <source>
        <dbReference type="PROSITE" id="PS51186"/>
    </source>
</evidence>
<keyword evidence="2" id="KW-0012">Acyltransferase</keyword>
<proteinExistence type="predicted"/>
<dbReference type="Gene3D" id="3.40.630.30">
    <property type="match status" value="1"/>
</dbReference>
<dbReference type="AlphaFoldDB" id="A0AAU7DQN7"/>
<dbReference type="GO" id="GO:0016747">
    <property type="term" value="F:acyltransferase activity, transferring groups other than amino-acyl groups"/>
    <property type="evidence" value="ECO:0007669"/>
    <property type="project" value="InterPro"/>
</dbReference>
<dbReference type="Pfam" id="PF00583">
    <property type="entry name" value="Acetyltransf_1"/>
    <property type="match status" value="1"/>
</dbReference>
<evidence type="ECO:0000256" key="1">
    <source>
        <dbReference type="ARBA" id="ARBA00022679"/>
    </source>
</evidence>
<accession>A0AAU7DQN7</accession>
<dbReference type="InterPro" id="IPR000182">
    <property type="entry name" value="GNAT_dom"/>
</dbReference>
<evidence type="ECO:0000256" key="2">
    <source>
        <dbReference type="ARBA" id="ARBA00023315"/>
    </source>
</evidence>
<feature type="domain" description="N-acetyltransferase" evidence="3">
    <location>
        <begin position="8"/>
        <end position="170"/>
    </location>
</feature>
<name>A0AAU7DQN7_9MICO</name>
<dbReference type="PROSITE" id="PS51186">
    <property type="entry name" value="GNAT"/>
    <property type="match status" value="1"/>
</dbReference>
<evidence type="ECO:0000313" key="4">
    <source>
        <dbReference type="EMBL" id="XBH20512.1"/>
    </source>
</evidence>
<dbReference type="SUPFAM" id="SSF55729">
    <property type="entry name" value="Acyl-CoA N-acyltransferases (Nat)"/>
    <property type="match status" value="1"/>
</dbReference>
<keyword evidence="1" id="KW-0808">Transferase</keyword>
<protein>
    <submittedName>
        <fullName evidence="4">GNAT family N-acetyltransferase</fullName>
    </submittedName>
</protein>
<dbReference type="InterPro" id="IPR016181">
    <property type="entry name" value="Acyl_CoA_acyltransferase"/>
</dbReference>
<dbReference type="CDD" id="cd04301">
    <property type="entry name" value="NAT_SF"/>
    <property type="match status" value="1"/>
</dbReference>
<sequence>MVEELEQIKIRPATPADAATIAQIHVDSWRQAYARYVPQTYLDSIEVSERQKMWSDVLAQPSTKVFMAETAGRALGFASVGPAKDEDAEPGDLTLYTMYLNQESWGLGVARRLMKHVDNLITEDVEMTLWVFAENTRARKFYERNGFKHDGVERLESFSGEYLTEMRYRK</sequence>
<gene>
    <name evidence="4" type="ORF">V5R04_09695</name>
</gene>
<reference evidence="4" key="1">
    <citation type="submission" date="2024-02" db="EMBL/GenBank/DDBJ databases">
        <title>Tomenella chthoni gen. nov. sp. nov., a member of the family Jonesiaceae isolated from bat guano.</title>
        <authorList>
            <person name="Miller S.L."/>
            <person name="King J."/>
            <person name="Sankaranarayanan K."/>
            <person name="Lawson P.A."/>
        </authorList>
    </citation>
    <scope>NUCLEOTIDE SEQUENCE</scope>
    <source>
        <strain evidence="4">BS-20</strain>
    </source>
</reference>
<dbReference type="EMBL" id="CP146203">
    <property type="protein sequence ID" value="XBH20512.1"/>
    <property type="molecule type" value="Genomic_DNA"/>
</dbReference>